<dbReference type="EMBL" id="QMFB01000013">
    <property type="protein sequence ID" value="RAV19113.1"/>
    <property type="molecule type" value="Genomic_DNA"/>
</dbReference>
<name>A0A329MK62_9BACL</name>
<dbReference type="AlphaFoldDB" id="A0A329MK62"/>
<dbReference type="InterPro" id="IPR036866">
    <property type="entry name" value="RibonucZ/Hydroxyglut_hydro"/>
</dbReference>
<reference evidence="5 6" key="1">
    <citation type="journal article" date="2009" name="Int. J. Syst. Evol. Microbiol.">
        <title>Paenibacillus contaminans sp. nov., isolated from a contaminated laboratory plate.</title>
        <authorList>
            <person name="Chou J.H."/>
            <person name="Lee J.H."/>
            <person name="Lin M.C."/>
            <person name="Chang P.S."/>
            <person name="Arun A.B."/>
            <person name="Young C.C."/>
            <person name="Chen W.M."/>
        </authorList>
    </citation>
    <scope>NUCLEOTIDE SEQUENCE [LARGE SCALE GENOMIC DNA]</scope>
    <source>
        <strain evidence="5 6">CKOBP-6</strain>
    </source>
</reference>
<protein>
    <recommendedName>
        <fullName evidence="4">Metallo-beta-lactamase domain-containing protein</fullName>
    </recommendedName>
</protein>
<comment type="function">
    <text evidence="2">Counteracts the endogenous Pycsar antiviral defense system. Phosphodiesterase that enables metal-dependent hydrolysis of host cyclic nucleotide Pycsar defense signals such as cCMP and cUMP.</text>
</comment>
<dbReference type="InterPro" id="IPR052159">
    <property type="entry name" value="Competence_DNA_uptake"/>
</dbReference>
<dbReference type="Gene3D" id="3.60.15.10">
    <property type="entry name" value="Ribonuclease Z/Hydroxyacylglutathione hydrolase-like"/>
    <property type="match status" value="1"/>
</dbReference>
<sequence length="408" mass="46022">MIKMGSINIEMFPASYGDSFLISCGDGDLERTNLLVDSGFISTYENYLRDRLQQLNDSGNRLALLVITHIDADHLSGALKLLEENGHSSIPKIIPIDKVWHNSFRHLQWEKNSSPPELTIIEKKILEEINTQGYPNELNNVENKDKPISAKQGSSLASLVFQGGYSWNVDFAGQAVCVENRREIDLGNGVKIIMLSPTVNKLKQLGECWKRTLYKMGYKKEITDGDIFDDAFEFLVSREKTRAIVNREKKVSSSQVNLEALSSNPFTEDTSAANGSSIAFILQFMGKKILFLGDSHPCIIEQELRFLYGEGPIWFDAVKVSHHGSSGNTSPSLLKLIDSANFLISTNGMRFHHPELVTLARIVCRESTEKRNLIFNYKTPASNYMDDKQRKKKYNYEVQILSEGQISI</sequence>
<evidence type="ECO:0000259" key="4">
    <source>
        <dbReference type="Pfam" id="PF00753"/>
    </source>
</evidence>
<evidence type="ECO:0000313" key="6">
    <source>
        <dbReference type="Proteomes" id="UP000250369"/>
    </source>
</evidence>
<proteinExistence type="predicted"/>
<dbReference type="InterPro" id="IPR001279">
    <property type="entry name" value="Metallo-B-lactamas"/>
</dbReference>
<evidence type="ECO:0000256" key="1">
    <source>
        <dbReference type="ARBA" id="ARBA00034221"/>
    </source>
</evidence>
<evidence type="ECO:0000256" key="2">
    <source>
        <dbReference type="ARBA" id="ARBA00034301"/>
    </source>
</evidence>
<dbReference type="SUPFAM" id="SSF56281">
    <property type="entry name" value="Metallo-hydrolase/oxidoreductase"/>
    <property type="match status" value="1"/>
</dbReference>
<organism evidence="5 6">
    <name type="scientific">Paenibacillus contaminans</name>
    <dbReference type="NCBI Taxonomy" id="450362"/>
    <lineage>
        <taxon>Bacteria</taxon>
        <taxon>Bacillati</taxon>
        <taxon>Bacillota</taxon>
        <taxon>Bacilli</taxon>
        <taxon>Bacillales</taxon>
        <taxon>Paenibacillaceae</taxon>
        <taxon>Paenibacillus</taxon>
    </lineage>
</organism>
<accession>A0A329MK62</accession>
<feature type="domain" description="Metallo-beta-lactamase" evidence="4">
    <location>
        <begin position="30"/>
        <end position="91"/>
    </location>
</feature>
<comment type="catalytic activity">
    <reaction evidence="1">
        <text>3',5'-cyclic CMP + H2O = CMP + H(+)</text>
        <dbReference type="Rhea" id="RHEA:72675"/>
        <dbReference type="ChEBI" id="CHEBI:15377"/>
        <dbReference type="ChEBI" id="CHEBI:15378"/>
        <dbReference type="ChEBI" id="CHEBI:58003"/>
        <dbReference type="ChEBI" id="CHEBI:60377"/>
    </reaction>
    <physiologicalReaction direction="left-to-right" evidence="1">
        <dbReference type="Rhea" id="RHEA:72676"/>
    </physiologicalReaction>
</comment>
<dbReference type="Proteomes" id="UP000250369">
    <property type="component" value="Unassembled WGS sequence"/>
</dbReference>
<evidence type="ECO:0000256" key="3">
    <source>
        <dbReference type="ARBA" id="ARBA00048505"/>
    </source>
</evidence>
<dbReference type="NCBIfam" id="NF041809">
    <property type="entry name" value="Avs1a"/>
    <property type="match status" value="1"/>
</dbReference>
<comment type="caution">
    <text evidence="5">The sequence shown here is derived from an EMBL/GenBank/DDBJ whole genome shotgun (WGS) entry which is preliminary data.</text>
</comment>
<evidence type="ECO:0000313" key="5">
    <source>
        <dbReference type="EMBL" id="RAV19113.1"/>
    </source>
</evidence>
<keyword evidence="6" id="KW-1185">Reference proteome</keyword>
<gene>
    <name evidence="5" type="ORF">DQG23_21465</name>
</gene>
<comment type="catalytic activity">
    <reaction evidence="3">
        <text>3',5'-cyclic UMP + H2O = UMP + H(+)</text>
        <dbReference type="Rhea" id="RHEA:70575"/>
        <dbReference type="ChEBI" id="CHEBI:15377"/>
        <dbReference type="ChEBI" id="CHEBI:15378"/>
        <dbReference type="ChEBI" id="CHEBI:57865"/>
        <dbReference type="ChEBI" id="CHEBI:184387"/>
    </reaction>
    <physiologicalReaction direction="left-to-right" evidence="3">
        <dbReference type="Rhea" id="RHEA:70576"/>
    </physiologicalReaction>
</comment>
<dbReference type="PANTHER" id="PTHR30619:SF1">
    <property type="entry name" value="RECOMBINATION PROTEIN 2"/>
    <property type="match status" value="1"/>
</dbReference>
<dbReference type="Pfam" id="PF00753">
    <property type="entry name" value="Lactamase_B"/>
    <property type="match status" value="1"/>
</dbReference>
<dbReference type="PANTHER" id="PTHR30619">
    <property type="entry name" value="DNA INTERNALIZATION/COMPETENCE PROTEIN COMEC/REC2"/>
    <property type="match status" value="1"/>
</dbReference>